<keyword evidence="1" id="KW-0472">Membrane</keyword>
<dbReference type="EMBL" id="DWYZ01000310">
    <property type="protein sequence ID" value="HJB30351.1"/>
    <property type="molecule type" value="Genomic_DNA"/>
</dbReference>
<proteinExistence type="predicted"/>
<dbReference type="Proteomes" id="UP000823842">
    <property type="component" value="Unassembled WGS sequence"/>
</dbReference>
<gene>
    <name evidence="2" type="ORF">IAA06_16380</name>
</gene>
<feature type="transmembrane region" description="Helical" evidence="1">
    <location>
        <begin position="39"/>
        <end position="65"/>
    </location>
</feature>
<reference evidence="2" key="1">
    <citation type="journal article" date="2021" name="PeerJ">
        <title>Extensive microbial diversity within the chicken gut microbiome revealed by metagenomics and culture.</title>
        <authorList>
            <person name="Gilroy R."/>
            <person name="Ravi A."/>
            <person name="Getino M."/>
            <person name="Pursley I."/>
            <person name="Horton D.L."/>
            <person name="Alikhan N.F."/>
            <person name="Baker D."/>
            <person name="Gharbi K."/>
            <person name="Hall N."/>
            <person name="Watson M."/>
            <person name="Adriaenssens E.M."/>
            <person name="Foster-Nyarko E."/>
            <person name="Jarju S."/>
            <person name="Secka A."/>
            <person name="Antonio M."/>
            <person name="Oren A."/>
            <person name="Chaudhuri R.R."/>
            <person name="La Ragione R."/>
            <person name="Hildebrand F."/>
            <person name="Pallen M.J."/>
        </authorList>
    </citation>
    <scope>NUCLEOTIDE SEQUENCE</scope>
    <source>
        <strain evidence="2">ChiSjej1B19-5720</strain>
    </source>
</reference>
<accession>A0A9D2LVG0</accession>
<evidence type="ECO:0000313" key="3">
    <source>
        <dbReference type="Proteomes" id="UP000823842"/>
    </source>
</evidence>
<organism evidence="2 3">
    <name type="scientific">Candidatus Blautia faecavium</name>
    <dbReference type="NCBI Taxonomy" id="2838487"/>
    <lineage>
        <taxon>Bacteria</taxon>
        <taxon>Bacillati</taxon>
        <taxon>Bacillota</taxon>
        <taxon>Clostridia</taxon>
        <taxon>Lachnospirales</taxon>
        <taxon>Lachnospiraceae</taxon>
        <taxon>Blautia</taxon>
    </lineage>
</organism>
<feature type="transmembrane region" description="Helical" evidence="1">
    <location>
        <begin position="149"/>
        <end position="173"/>
    </location>
</feature>
<evidence type="ECO:0000313" key="2">
    <source>
        <dbReference type="EMBL" id="HJB30351.1"/>
    </source>
</evidence>
<feature type="non-terminal residue" evidence="2">
    <location>
        <position position="1"/>
    </location>
</feature>
<evidence type="ECO:0000256" key="1">
    <source>
        <dbReference type="SAM" id="Phobius"/>
    </source>
</evidence>
<name>A0A9D2LVG0_9FIRM</name>
<feature type="transmembrane region" description="Helical" evidence="1">
    <location>
        <begin position="294"/>
        <end position="313"/>
    </location>
</feature>
<comment type="caution">
    <text evidence="2">The sequence shown here is derived from an EMBL/GenBank/DDBJ whole genome shotgun (WGS) entry which is preliminary data.</text>
</comment>
<dbReference type="AlphaFoldDB" id="A0A9D2LVG0"/>
<feature type="transmembrane region" description="Helical" evidence="1">
    <location>
        <begin position="105"/>
        <end position="129"/>
    </location>
</feature>
<protein>
    <submittedName>
        <fullName evidence="2">Uncharacterized protein</fullName>
    </submittedName>
</protein>
<feature type="transmembrane region" description="Helical" evidence="1">
    <location>
        <begin position="227"/>
        <end position="246"/>
    </location>
</feature>
<feature type="transmembrane region" description="Helical" evidence="1">
    <location>
        <begin position="266"/>
        <end position="288"/>
    </location>
</feature>
<feature type="transmembrane region" description="Helical" evidence="1">
    <location>
        <begin position="194"/>
        <end position="215"/>
    </location>
</feature>
<keyword evidence="1" id="KW-0812">Transmembrane</keyword>
<keyword evidence="1" id="KW-1133">Transmembrane helix</keyword>
<sequence length="320" mass="35188">LEGKSSQDLEKLGLDMAAIMDRLYPLGSWAVAPLEGRGFLGFFGFAFLSVGCLFVFLAVVGKYYVPINSLVVSFKRSRAKRVKAGKTSTAFMALYKKEWKRLTSCTIYAMNTVVGFLLMIILGVAVFFLGDGTIQLMVGFPGIGEEVKLLLPFLLALLGGMTSTTAPSLSLEGKSRWIMCSIPVAPMTIFKAKIALHLSIAVPCVLISGICFWIRFRLSFWEGLWTLAVPLIYSIFSGCFGMYANVKFPRYDWTHEQQAVKNSMSVMVSVIVGIILGMVPFILFVIFLPYAFGIGAGFAAGVLLLAFLCYRSLGKVKLFE</sequence>
<reference evidence="2" key="2">
    <citation type="submission" date="2021-04" db="EMBL/GenBank/DDBJ databases">
        <authorList>
            <person name="Gilroy R."/>
        </authorList>
    </citation>
    <scope>NUCLEOTIDE SEQUENCE</scope>
    <source>
        <strain evidence="2">ChiSjej1B19-5720</strain>
    </source>
</reference>